<dbReference type="Proteomes" id="UP001107558">
    <property type="component" value="Chromosome 3"/>
</dbReference>
<dbReference type="InterPro" id="IPR029277">
    <property type="entry name" value="SVWC_dom"/>
</dbReference>
<evidence type="ECO:0000259" key="4">
    <source>
        <dbReference type="Pfam" id="PF15430"/>
    </source>
</evidence>
<keyword evidence="6" id="KW-1185">Reference proteome</keyword>
<evidence type="ECO:0000256" key="3">
    <source>
        <dbReference type="SAM" id="SignalP"/>
    </source>
</evidence>
<accession>A0A9J6BU27</accession>
<reference evidence="5" key="1">
    <citation type="submission" date="2021-03" db="EMBL/GenBank/DDBJ databases">
        <title>Chromosome level genome of the anhydrobiotic midge Polypedilum vanderplanki.</title>
        <authorList>
            <person name="Yoshida Y."/>
            <person name="Kikawada T."/>
            <person name="Gusev O."/>
        </authorList>
    </citation>
    <scope>NUCLEOTIDE SEQUENCE</scope>
    <source>
        <strain evidence="5">NIAS01</strain>
        <tissue evidence="5">Whole body or cell culture</tissue>
    </source>
</reference>
<dbReference type="AlphaFoldDB" id="A0A9J6BU27"/>
<sequence>MKYCAVILVLLSVIGLCYSFSQPVVKNTRKEGCWEGQCGSHCDFQGTKLFPDDNKNDIGKCRMLRCASNFDLYITPCSFDMTGETEYVDQDDSKPFPECCGRVVPRKKH</sequence>
<evidence type="ECO:0000256" key="1">
    <source>
        <dbReference type="ARBA" id="ARBA00004613"/>
    </source>
</evidence>
<feature type="chain" id="PRO_5039930948" description="Single domain-containing protein" evidence="3">
    <location>
        <begin position="20"/>
        <end position="109"/>
    </location>
</feature>
<dbReference type="EMBL" id="JADBJN010000003">
    <property type="protein sequence ID" value="KAG5673069.1"/>
    <property type="molecule type" value="Genomic_DNA"/>
</dbReference>
<comment type="caution">
    <text evidence="5">The sequence shown here is derived from an EMBL/GenBank/DDBJ whole genome shotgun (WGS) entry which is preliminary data.</text>
</comment>
<name>A0A9J6BU27_POLVA</name>
<gene>
    <name evidence="5" type="ORF">PVAND_003144</name>
</gene>
<dbReference type="Pfam" id="PF15430">
    <property type="entry name" value="SVWC"/>
    <property type="match status" value="1"/>
</dbReference>
<evidence type="ECO:0000256" key="2">
    <source>
        <dbReference type="ARBA" id="ARBA00022525"/>
    </source>
</evidence>
<feature type="domain" description="Single" evidence="4">
    <location>
        <begin position="42"/>
        <end position="102"/>
    </location>
</feature>
<dbReference type="GO" id="GO:0005576">
    <property type="term" value="C:extracellular region"/>
    <property type="evidence" value="ECO:0007669"/>
    <property type="project" value="UniProtKB-SubCell"/>
</dbReference>
<comment type="subcellular location">
    <subcellularLocation>
        <location evidence="1">Secreted</location>
    </subcellularLocation>
</comment>
<keyword evidence="3" id="KW-0732">Signal</keyword>
<evidence type="ECO:0000313" key="6">
    <source>
        <dbReference type="Proteomes" id="UP001107558"/>
    </source>
</evidence>
<organism evidence="5 6">
    <name type="scientific">Polypedilum vanderplanki</name>
    <name type="common">Sleeping chironomid midge</name>
    <dbReference type="NCBI Taxonomy" id="319348"/>
    <lineage>
        <taxon>Eukaryota</taxon>
        <taxon>Metazoa</taxon>
        <taxon>Ecdysozoa</taxon>
        <taxon>Arthropoda</taxon>
        <taxon>Hexapoda</taxon>
        <taxon>Insecta</taxon>
        <taxon>Pterygota</taxon>
        <taxon>Neoptera</taxon>
        <taxon>Endopterygota</taxon>
        <taxon>Diptera</taxon>
        <taxon>Nematocera</taxon>
        <taxon>Chironomoidea</taxon>
        <taxon>Chironomidae</taxon>
        <taxon>Chironominae</taxon>
        <taxon>Polypedilum</taxon>
        <taxon>Polypedilum</taxon>
    </lineage>
</organism>
<keyword evidence="2" id="KW-0964">Secreted</keyword>
<protein>
    <recommendedName>
        <fullName evidence="4">Single domain-containing protein</fullName>
    </recommendedName>
</protein>
<dbReference type="OrthoDB" id="6761907at2759"/>
<proteinExistence type="predicted"/>
<feature type="signal peptide" evidence="3">
    <location>
        <begin position="1"/>
        <end position="19"/>
    </location>
</feature>
<evidence type="ECO:0000313" key="5">
    <source>
        <dbReference type="EMBL" id="KAG5673069.1"/>
    </source>
</evidence>